<feature type="non-terminal residue" evidence="3">
    <location>
        <position position="1"/>
    </location>
</feature>
<dbReference type="SMART" id="SM00322">
    <property type="entry name" value="KH"/>
    <property type="match status" value="2"/>
</dbReference>
<dbReference type="GO" id="GO:0005739">
    <property type="term" value="C:mitochondrion"/>
    <property type="evidence" value="ECO:0007669"/>
    <property type="project" value="UniProtKB-ARBA"/>
</dbReference>
<dbReference type="GO" id="GO:0043186">
    <property type="term" value="C:P granule"/>
    <property type="evidence" value="ECO:0007669"/>
    <property type="project" value="TreeGrafter"/>
</dbReference>
<keyword evidence="4" id="KW-1185">Reference proteome</keyword>
<dbReference type="PANTHER" id="PTHR22948">
    <property type="entry name" value="TUDOR DOMAIN CONTAINING PROTEIN"/>
    <property type="match status" value="1"/>
</dbReference>
<dbReference type="GO" id="GO:0003723">
    <property type="term" value="F:RNA binding"/>
    <property type="evidence" value="ECO:0007669"/>
    <property type="project" value="UniProtKB-UniRule"/>
</dbReference>
<dbReference type="SUPFAM" id="SSF63748">
    <property type="entry name" value="Tudor/PWWP/MBT"/>
    <property type="match status" value="1"/>
</dbReference>
<dbReference type="Gene3D" id="3.30.1370.10">
    <property type="entry name" value="K Homology domain, type 1"/>
    <property type="match status" value="2"/>
</dbReference>
<dbReference type="Pfam" id="PF00013">
    <property type="entry name" value="KH_1"/>
    <property type="match status" value="2"/>
</dbReference>
<accession>A0AA88L811</accession>
<dbReference type="Gene3D" id="2.40.50.90">
    <property type="match status" value="1"/>
</dbReference>
<gene>
    <name evidence="3" type="ORF">QYM36_010806</name>
</gene>
<dbReference type="AlphaFoldDB" id="A0AA88L811"/>
<dbReference type="PROSITE" id="PS50084">
    <property type="entry name" value="KH_TYPE_1"/>
    <property type="match status" value="2"/>
</dbReference>
<dbReference type="Pfam" id="PF00567">
    <property type="entry name" value="TUDOR"/>
    <property type="match status" value="1"/>
</dbReference>
<evidence type="ECO:0000256" key="1">
    <source>
        <dbReference type="PROSITE-ProRule" id="PRU00117"/>
    </source>
</evidence>
<dbReference type="Gene3D" id="2.30.30.140">
    <property type="match status" value="1"/>
</dbReference>
<feature type="domain" description="Tudor" evidence="2">
    <location>
        <begin position="262"/>
        <end position="322"/>
    </location>
</feature>
<dbReference type="InterPro" id="IPR036612">
    <property type="entry name" value="KH_dom_type_1_sf"/>
</dbReference>
<evidence type="ECO:0000313" key="3">
    <source>
        <dbReference type="EMBL" id="KAK2716369.1"/>
    </source>
</evidence>
<dbReference type="InterPro" id="IPR050621">
    <property type="entry name" value="Tudor_domain_containing"/>
</dbReference>
<dbReference type="EMBL" id="JAVRJZ010000012">
    <property type="protein sequence ID" value="KAK2716369.1"/>
    <property type="molecule type" value="Genomic_DNA"/>
</dbReference>
<dbReference type="PANTHER" id="PTHR22948:SF29">
    <property type="entry name" value="FI02030P-RELATED"/>
    <property type="match status" value="1"/>
</dbReference>
<dbReference type="CDD" id="cd00105">
    <property type="entry name" value="KH-I"/>
    <property type="match status" value="1"/>
</dbReference>
<reference evidence="3" key="1">
    <citation type="submission" date="2023-07" db="EMBL/GenBank/DDBJ databases">
        <title>Chromosome-level genome assembly of Artemia franciscana.</title>
        <authorList>
            <person name="Jo E."/>
        </authorList>
    </citation>
    <scope>NUCLEOTIDE SEQUENCE</scope>
    <source>
        <tissue evidence="3">Whole body</tissue>
    </source>
</reference>
<sequence>EYHIVFDGSQVESMTVELKLQTSFLPFLFGQKGDTLKKIEDKTNTVINFRCCKDEKYAICSISGFQSNVKLAEDLIKEAEGNYLKIGRSEISVPEEKLDLVLGRNLDNFNQIQQESGAVILFERRTYISKKGGFRKFIIKGTPEQMLKAKNIIENVIENNRSGIERNRIEEFSSEGHTSKDFPSKGPEDCNAFTWVQGREMITEILNNTEDYIDVFVSAVASPDKFWIQIAGPLTSVLDNLVTEMTSFYREENNASQYRISVPNIGAIVAAIFPADGEYYRGAIMKLDDEKKTVSVFFVDFGDSDEVPQSEVFELLPEFSQLRFQAIECQLGGVLPRDLSWSSEAIEDFGLLSLCAQWKELRLKVLKHRSVTGRPTPIPVVKLVNPEGEKAADISEELIRKGHAVEEDINLV</sequence>
<dbReference type="SUPFAM" id="SSF54791">
    <property type="entry name" value="Eukaryotic type KH-domain (KH-domain type I)"/>
    <property type="match status" value="2"/>
</dbReference>
<keyword evidence="1" id="KW-0694">RNA-binding</keyword>
<dbReference type="GO" id="GO:0030719">
    <property type="term" value="P:P granule organization"/>
    <property type="evidence" value="ECO:0007669"/>
    <property type="project" value="TreeGrafter"/>
</dbReference>
<dbReference type="Proteomes" id="UP001187531">
    <property type="component" value="Unassembled WGS sequence"/>
</dbReference>
<dbReference type="InterPro" id="IPR035437">
    <property type="entry name" value="SNase_OB-fold_sf"/>
</dbReference>
<proteinExistence type="predicted"/>
<dbReference type="InterPro" id="IPR002999">
    <property type="entry name" value="Tudor"/>
</dbReference>
<dbReference type="GO" id="GO:0034587">
    <property type="term" value="P:piRNA processing"/>
    <property type="evidence" value="ECO:0007669"/>
    <property type="project" value="TreeGrafter"/>
</dbReference>
<dbReference type="SMART" id="SM00333">
    <property type="entry name" value="TUDOR"/>
    <property type="match status" value="1"/>
</dbReference>
<dbReference type="FunFam" id="2.30.30.140:FF:000018">
    <property type="entry name" value="Serine/threonine-protein kinase 31"/>
    <property type="match status" value="1"/>
</dbReference>
<protein>
    <recommendedName>
        <fullName evidence="2">Tudor domain-containing protein</fullName>
    </recommendedName>
</protein>
<name>A0AA88L811_ARTSF</name>
<dbReference type="InterPro" id="IPR004088">
    <property type="entry name" value="KH_dom_type_1"/>
</dbReference>
<evidence type="ECO:0000259" key="2">
    <source>
        <dbReference type="PROSITE" id="PS50304"/>
    </source>
</evidence>
<organism evidence="3 4">
    <name type="scientific">Artemia franciscana</name>
    <name type="common">Brine shrimp</name>
    <name type="synonym">Artemia sanfranciscana</name>
    <dbReference type="NCBI Taxonomy" id="6661"/>
    <lineage>
        <taxon>Eukaryota</taxon>
        <taxon>Metazoa</taxon>
        <taxon>Ecdysozoa</taxon>
        <taxon>Arthropoda</taxon>
        <taxon>Crustacea</taxon>
        <taxon>Branchiopoda</taxon>
        <taxon>Anostraca</taxon>
        <taxon>Artemiidae</taxon>
        <taxon>Artemia</taxon>
    </lineage>
</organism>
<dbReference type="GO" id="GO:0007283">
    <property type="term" value="P:spermatogenesis"/>
    <property type="evidence" value="ECO:0007669"/>
    <property type="project" value="TreeGrafter"/>
</dbReference>
<evidence type="ECO:0000313" key="4">
    <source>
        <dbReference type="Proteomes" id="UP001187531"/>
    </source>
</evidence>
<dbReference type="PROSITE" id="PS50304">
    <property type="entry name" value="TUDOR"/>
    <property type="match status" value="1"/>
</dbReference>
<dbReference type="InterPro" id="IPR004087">
    <property type="entry name" value="KH_dom"/>
</dbReference>
<comment type="caution">
    <text evidence="3">The sequence shown here is derived from an EMBL/GenBank/DDBJ whole genome shotgun (WGS) entry which is preliminary data.</text>
</comment>